<feature type="compositionally biased region" description="Gly residues" evidence="1">
    <location>
        <begin position="185"/>
        <end position="194"/>
    </location>
</feature>
<reference evidence="2 3" key="1">
    <citation type="submission" date="2019-03" db="EMBL/GenBank/DDBJ databases">
        <title>Rhodosporidium diobovatum UCD-FST 08-225 genome sequencing, assembly, and annotation.</title>
        <authorList>
            <person name="Fakankun I.U."/>
            <person name="Fristensky B."/>
            <person name="Levin D.B."/>
        </authorList>
    </citation>
    <scope>NUCLEOTIDE SEQUENCE [LARGE SCALE GENOMIC DNA]</scope>
    <source>
        <strain evidence="2 3">UCD-FST 08-225</strain>
    </source>
</reference>
<evidence type="ECO:0000256" key="1">
    <source>
        <dbReference type="SAM" id="MobiDB-lite"/>
    </source>
</evidence>
<accession>A0A5C5FKM5</accession>
<sequence length="213" mass="23095">MLERGGLVRGGQPEDQLVGRLGAAAKDEPVQLWEGRKVGEERVLVETPHTELEVLKAGEAREGAREGKGGSRGPRKDIAMRRVVSRRIGLERRRGLDDELPHGEDDIGLALGQEAELPMADSVARHTAEEEVALERVQAAADRAARHGGPISKGQVEHLADELVWQAQERRTLGRIRWRWRVGGGAAGDEGLQGRGPSARSDTVVRAGRARAG</sequence>
<protein>
    <submittedName>
        <fullName evidence="2">Uncharacterized protein</fullName>
    </submittedName>
</protein>
<evidence type="ECO:0000313" key="3">
    <source>
        <dbReference type="Proteomes" id="UP000311382"/>
    </source>
</evidence>
<comment type="caution">
    <text evidence="2">The sequence shown here is derived from an EMBL/GenBank/DDBJ whole genome shotgun (WGS) entry which is preliminary data.</text>
</comment>
<gene>
    <name evidence="2" type="ORF">DMC30DRAFT_407357</name>
</gene>
<dbReference type="AlphaFoldDB" id="A0A5C5FKM5"/>
<proteinExistence type="predicted"/>
<name>A0A5C5FKM5_9BASI</name>
<feature type="region of interest" description="Disordered" evidence="1">
    <location>
        <begin position="1"/>
        <end position="23"/>
    </location>
</feature>
<dbReference type="EMBL" id="SOZI01000300">
    <property type="protein sequence ID" value="TNY16932.1"/>
    <property type="molecule type" value="Genomic_DNA"/>
</dbReference>
<organism evidence="2 3">
    <name type="scientific">Rhodotorula diobovata</name>
    <dbReference type="NCBI Taxonomy" id="5288"/>
    <lineage>
        <taxon>Eukaryota</taxon>
        <taxon>Fungi</taxon>
        <taxon>Dikarya</taxon>
        <taxon>Basidiomycota</taxon>
        <taxon>Pucciniomycotina</taxon>
        <taxon>Microbotryomycetes</taxon>
        <taxon>Sporidiobolales</taxon>
        <taxon>Sporidiobolaceae</taxon>
        <taxon>Rhodotorula</taxon>
    </lineage>
</organism>
<dbReference type="Proteomes" id="UP000311382">
    <property type="component" value="Unassembled WGS sequence"/>
</dbReference>
<evidence type="ECO:0000313" key="2">
    <source>
        <dbReference type="EMBL" id="TNY16932.1"/>
    </source>
</evidence>
<keyword evidence="3" id="KW-1185">Reference proteome</keyword>
<feature type="region of interest" description="Disordered" evidence="1">
    <location>
        <begin position="185"/>
        <end position="213"/>
    </location>
</feature>